<feature type="non-terminal residue" evidence="1">
    <location>
        <position position="1"/>
    </location>
</feature>
<gene>
    <name evidence="1" type="ORF">GMARGA_LOCUS16732</name>
</gene>
<dbReference type="Proteomes" id="UP000789901">
    <property type="component" value="Unassembled WGS sequence"/>
</dbReference>
<comment type="caution">
    <text evidence="1">The sequence shown here is derived from an EMBL/GenBank/DDBJ whole genome shotgun (WGS) entry which is preliminary data.</text>
</comment>
<accession>A0ABN7VBH5</accession>
<evidence type="ECO:0000313" key="2">
    <source>
        <dbReference type="Proteomes" id="UP000789901"/>
    </source>
</evidence>
<protein>
    <submittedName>
        <fullName evidence="1">12584_t:CDS:1</fullName>
    </submittedName>
</protein>
<organism evidence="1 2">
    <name type="scientific">Gigaspora margarita</name>
    <dbReference type="NCBI Taxonomy" id="4874"/>
    <lineage>
        <taxon>Eukaryota</taxon>
        <taxon>Fungi</taxon>
        <taxon>Fungi incertae sedis</taxon>
        <taxon>Mucoromycota</taxon>
        <taxon>Glomeromycotina</taxon>
        <taxon>Glomeromycetes</taxon>
        <taxon>Diversisporales</taxon>
        <taxon>Gigasporaceae</taxon>
        <taxon>Gigaspora</taxon>
    </lineage>
</organism>
<evidence type="ECO:0000313" key="1">
    <source>
        <dbReference type="EMBL" id="CAG8754162.1"/>
    </source>
</evidence>
<dbReference type="EMBL" id="CAJVQB010012263">
    <property type="protein sequence ID" value="CAG8754162.1"/>
    <property type="molecule type" value="Genomic_DNA"/>
</dbReference>
<name>A0ABN7VBH5_GIGMA</name>
<proteinExistence type="predicted"/>
<reference evidence="1 2" key="1">
    <citation type="submission" date="2021-06" db="EMBL/GenBank/DDBJ databases">
        <authorList>
            <person name="Kallberg Y."/>
            <person name="Tangrot J."/>
            <person name="Rosling A."/>
        </authorList>
    </citation>
    <scope>NUCLEOTIDE SEQUENCE [LARGE SCALE GENOMIC DNA]</scope>
    <source>
        <strain evidence="1 2">120-4 pot B 10/14</strain>
    </source>
</reference>
<keyword evidence="2" id="KW-1185">Reference proteome</keyword>
<sequence>VNKENLYILKLTLDFKGLSINIIVVYVAPTSAEVQKSIKEYLKKHIKDIKTKKKVQRQKRGKKANCVATKEKEKQSVLVYKTKDIELRTGSDHQAVLVQLETGLNLQKRSQAENRKIRKKRLEIDIESTNKKNWEEYQAKLNKELKRKLSKNSKKGTANKLIQKKKTCVVEDISYTDAENKKLKKDIRTLGKWYRKLRKNKERGITVQEVEELKQFIEPLKNC</sequence>